<dbReference type="PANTHER" id="PTHR42648:SF26">
    <property type="entry name" value="INTEGRASE CATALYTIC DOMAIN-CONTAINING PROTEIN"/>
    <property type="match status" value="1"/>
</dbReference>
<dbReference type="Pfam" id="PF13976">
    <property type="entry name" value="gag_pre-integrs"/>
    <property type="match status" value="1"/>
</dbReference>
<dbReference type="SMART" id="SM00343">
    <property type="entry name" value="ZnF_C2HC"/>
    <property type="match status" value="2"/>
</dbReference>
<dbReference type="GO" id="GO:0003676">
    <property type="term" value="F:nucleic acid binding"/>
    <property type="evidence" value="ECO:0007669"/>
    <property type="project" value="InterPro"/>
</dbReference>
<dbReference type="GO" id="GO:0008233">
    <property type="term" value="F:peptidase activity"/>
    <property type="evidence" value="ECO:0007669"/>
    <property type="project" value="UniProtKB-KW"/>
</dbReference>
<accession>A0AAQ3PRR7</accession>
<dbReference type="Gene3D" id="3.30.420.10">
    <property type="entry name" value="Ribonuclease H-like superfamily/Ribonuclease H"/>
    <property type="match status" value="1"/>
</dbReference>
<dbReference type="InterPro" id="IPR057670">
    <property type="entry name" value="SH3_retrovirus"/>
</dbReference>
<dbReference type="SUPFAM" id="SSF53098">
    <property type="entry name" value="Ribonuclease H-like"/>
    <property type="match status" value="1"/>
</dbReference>
<dbReference type="InterPro" id="IPR025724">
    <property type="entry name" value="GAG-pre-integrase_dom"/>
</dbReference>
<protein>
    <recommendedName>
        <fullName evidence="3">Integrase catalytic domain-containing protein</fullName>
    </recommendedName>
</protein>
<feature type="region of interest" description="Disordered" evidence="2">
    <location>
        <begin position="942"/>
        <end position="966"/>
    </location>
</feature>
<feature type="region of interest" description="Disordered" evidence="2">
    <location>
        <begin position="77"/>
        <end position="130"/>
    </location>
</feature>
<dbReference type="Pfam" id="PF22936">
    <property type="entry name" value="Pol_BBD"/>
    <property type="match status" value="1"/>
</dbReference>
<dbReference type="GO" id="GO:0008270">
    <property type="term" value="F:zinc ion binding"/>
    <property type="evidence" value="ECO:0007669"/>
    <property type="project" value="InterPro"/>
</dbReference>
<dbReference type="AlphaFoldDB" id="A0AAQ3PRR7"/>
<feature type="domain" description="Integrase catalytic" evidence="3">
    <location>
        <begin position="353"/>
        <end position="516"/>
    </location>
</feature>
<keyword evidence="1" id="KW-0378">Hydrolase</keyword>
<dbReference type="InterPro" id="IPR036397">
    <property type="entry name" value="RNaseH_sf"/>
</dbReference>
<keyword evidence="1" id="KW-0645">Protease</keyword>
<reference evidence="4 5" key="1">
    <citation type="submission" date="2024-02" db="EMBL/GenBank/DDBJ databases">
        <title>High-quality chromosome-scale genome assembly of Pensacola bahiagrass (Paspalum notatum Flugge var. saurae).</title>
        <authorList>
            <person name="Vega J.M."/>
            <person name="Podio M."/>
            <person name="Orjuela J."/>
            <person name="Siena L.A."/>
            <person name="Pessino S.C."/>
            <person name="Combes M.C."/>
            <person name="Mariac C."/>
            <person name="Albertini E."/>
            <person name="Pupilli F."/>
            <person name="Ortiz J.P.A."/>
            <person name="Leblanc O."/>
        </authorList>
    </citation>
    <scope>NUCLEOTIDE SEQUENCE [LARGE SCALE GENOMIC DNA]</scope>
    <source>
        <strain evidence="4">R1</strain>
        <tissue evidence="4">Leaf</tissue>
    </source>
</reference>
<feature type="compositionally biased region" description="Low complexity" evidence="2">
    <location>
        <begin position="77"/>
        <end position="86"/>
    </location>
</feature>
<feature type="compositionally biased region" description="Polar residues" evidence="2">
    <location>
        <begin position="649"/>
        <end position="663"/>
    </location>
</feature>
<dbReference type="GO" id="GO:0015074">
    <property type="term" value="P:DNA integration"/>
    <property type="evidence" value="ECO:0007669"/>
    <property type="project" value="InterPro"/>
</dbReference>
<dbReference type="GO" id="GO:0006508">
    <property type="term" value="P:proteolysis"/>
    <property type="evidence" value="ECO:0007669"/>
    <property type="project" value="UniProtKB-KW"/>
</dbReference>
<evidence type="ECO:0000313" key="4">
    <source>
        <dbReference type="EMBL" id="WVZ51499.1"/>
    </source>
</evidence>
<organism evidence="4 5">
    <name type="scientific">Paspalum notatum var. saurae</name>
    <dbReference type="NCBI Taxonomy" id="547442"/>
    <lineage>
        <taxon>Eukaryota</taxon>
        <taxon>Viridiplantae</taxon>
        <taxon>Streptophyta</taxon>
        <taxon>Embryophyta</taxon>
        <taxon>Tracheophyta</taxon>
        <taxon>Spermatophyta</taxon>
        <taxon>Magnoliopsida</taxon>
        <taxon>Liliopsida</taxon>
        <taxon>Poales</taxon>
        <taxon>Poaceae</taxon>
        <taxon>PACMAD clade</taxon>
        <taxon>Panicoideae</taxon>
        <taxon>Andropogonodae</taxon>
        <taxon>Paspaleae</taxon>
        <taxon>Paspalinae</taxon>
        <taxon>Paspalum</taxon>
    </lineage>
</organism>
<dbReference type="EMBL" id="CP144745">
    <property type="protein sequence ID" value="WVZ51499.1"/>
    <property type="molecule type" value="Genomic_DNA"/>
</dbReference>
<feature type="compositionally biased region" description="Gly residues" evidence="2">
    <location>
        <begin position="87"/>
        <end position="100"/>
    </location>
</feature>
<keyword evidence="5" id="KW-1185">Reference proteome</keyword>
<dbReference type="InterPro" id="IPR039537">
    <property type="entry name" value="Retrotran_Ty1/copia-like"/>
</dbReference>
<proteinExistence type="predicted"/>
<dbReference type="Proteomes" id="UP001341281">
    <property type="component" value="Chromosome 01"/>
</dbReference>
<dbReference type="Pfam" id="PF25597">
    <property type="entry name" value="SH3_retrovirus"/>
    <property type="match status" value="1"/>
</dbReference>
<dbReference type="InterPro" id="IPR054722">
    <property type="entry name" value="PolX-like_BBD"/>
</dbReference>
<dbReference type="InterPro" id="IPR012337">
    <property type="entry name" value="RNaseH-like_sf"/>
</dbReference>
<feature type="compositionally biased region" description="Low complexity" evidence="2">
    <location>
        <begin position="101"/>
        <end position="130"/>
    </location>
</feature>
<dbReference type="InterPro" id="IPR001878">
    <property type="entry name" value="Znf_CCHC"/>
</dbReference>
<name>A0AAQ3PRR7_PASNO</name>
<evidence type="ECO:0000256" key="1">
    <source>
        <dbReference type="ARBA" id="ARBA00022670"/>
    </source>
</evidence>
<feature type="compositionally biased region" description="Polar residues" evidence="2">
    <location>
        <begin position="672"/>
        <end position="685"/>
    </location>
</feature>
<feature type="compositionally biased region" description="Polar residues" evidence="2">
    <location>
        <begin position="948"/>
        <end position="965"/>
    </location>
</feature>
<feature type="compositionally biased region" description="Low complexity" evidence="2">
    <location>
        <begin position="703"/>
        <end position="712"/>
    </location>
</feature>
<dbReference type="PANTHER" id="PTHR42648">
    <property type="entry name" value="TRANSPOSASE, PUTATIVE-RELATED"/>
    <property type="match status" value="1"/>
</dbReference>
<evidence type="ECO:0000313" key="5">
    <source>
        <dbReference type="Proteomes" id="UP001341281"/>
    </source>
</evidence>
<sequence>MAEYVGKMRALADELTYARKTIDDDELISYILSGLGYDYNPIMSPLVAMVEPISFGQAYSQLLSYEHRVELQHGDANPASANAASRGRGGNRGRGNGGCGRNSTSRGSGCSSGAYPPRQNSNFSNRGGYNNSGSNIRPKCQLCGKRGHTVINCWHRFDEDFTPDERGSHRLLWRRYKLVHGYRELEKLTVRDKYKGHDQIHTASGAGMKISHIGYFVVKTPTRNLHPKYVLHVPRASKNLVSVHRLAPDNSAFLEFHPDYFFIKDQATKKTLLKGRCHNGLYPLPSIKRAYGAVKPSIDRWHSRLGHPAPPIVERLISQFNLPWSNESNKHLVCDACQKAKSHRLPYLQSHNISSHPLELVYSDVWGPAPNSVSGQKYYVSFIDDYSKFTWIYLLKFKSDVFQKFHEFQSLVERLFNRKIVAMQTDWGGEYQRLHDFFSKVGITHHVSCPHAHQQNGAAERKHRHIVEVGLALLAQACMPLKFWGEAFLTAVYLINRTPSRVIEYSTPLERLFHQQPDYSSLRVFGCACWPNLRPYNRHKLQFGPLQCVFLGYSPIHKGFKCLDPSSGKVYISRDVTFDESIFPFQNMHPNAGQRLHSEISLLTPSLLNPLTNGPGVSQLNTNMSNFSNDSAPFAGENTVEFQEHSADNGAQTEDPISTNTQVDPPAAPLHQPQSPTVPSPSATRTLGEAGHLPDVASPSATARPAPLAPVSASPPPRAWTCCGIFGRGHRTTTPEDTTATWNSIPSSVACAYKTQSKQASETITAIEILLMIGGRSGRHCDPLPATTMSTSTNNEGASGALSMGSSAGGFTAALKPSEPFDGTVYNRWRSKMILWLTAMHCFHVVKGKPEQYTPEQEIQFEVADNLFRGAVISGLADKYVDSCLSLKTCKALWDALEEKFGVFDAGSELYILEQLYDYEMFSVADLIGTLDIEEKARAKDSRRKGIESSSANMNNLSKPKQTATFKKEKTKKGGCFVCGSTEHWASACLDRKFNQEKKSANMVVSGAGKGTFGYGNSLPTVLSVCHSPEWWADTGANIHVCADISLFSSYLVGGTGALLMGNGSHARVLGVGTIVLKFTSGKTVLLKKAQHVPSIKKNLVSGSQMCRDGYKLVFESNKCVQSKYGTFVGKSYDCGGLFRLSLHDDV</sequence>
<evidence type="ECO:0000256" key="2">
    <source>
        <dbReference type="SAM" id="MobiDB-lite"/>
    </source>
</evidence>
<dbReference type="InterPro" id="IPR001584">
    <property type="entry name" value="Integrase_cat-core"/>
</dbReference>
<gene>
    <name evidence="4" type="ORF">U9M48_002643</name>
</gene>
<evidence type="ECO:0000259" key="3">
    <source>
        <dbReference type="PROSITE" id="PS50994"/>
    </source>
</evidence>
<dbReference type="PROSITE" id="PS50994">
    <property type="entry name" value="INTEGRASE"/>
    <property type="match status" value="1"/>
</dbReference>
<feature type="region of interest" description="Disordered" evidence="2">
    <location>
        <begin position="642"/>
        <end position="714"/>
    </location>
</feature>